<evidence type="ECO:0000256" key="1">
    <source>
        <dbReference type="ARBA" id="ARBA00004771"/>
    </source>
</evidence>
<name>B9RVX7_RICCO</name>
<dbReference type="PANTHER" id="PTHR31650:SF62">
    <property type="entry name" value="O-ACYLTRANSFERASE WSD1 C-TERMINAL DOMAIN-CONTAINING PROTEIN"/>
    <property type="match status" value="1"/>
</dbReference>
<dbReference type="GO" id="GO:0019432">
    <property type="term" value="P:triglyceride biosynthetic process"/>
    <property type="evidence" value="ECO:0007669"/>
    <property type="project" value="UniProtKB-UniPathway"/>
</dbReference>
<dbReference type="InParanoid" id="B9RVX7"/>
<feature type="region of interest" description="Disordered" evidence="7">
    <location>
        <begin position="1"/>
        <end position="34"/>
    </location>
</feature>
<accession>B9RVX7</accession>
<protein>
    <recommendedName>
        <fullName evidence="3">diacylglycerol O-acyltransferase</fullName>
        <ecNumber evidence="3">2.3.1.20</ecNumber>
    </recommendedName>
</protein>
<dbReference type="GO" id="GO:0004144">
    <property type="term" value="F:diacylglycerol O-acyltransferase activity"/>
    <property type="evidence" value="ECO:0007669"/>
    <property type="project" value="UniProtKB-EC"/>
</dbReference>
<dbReference type="Proteomes" id="UP000008311">
    <property type="component" value="Unassembled WGS sequence"/>
</dbReference>
<evidence type="ECO:0000256" key="5">
    <source>
        <dbReference type="ARBA" id="ARBA00023315"/>
    </source>
</evidence>
<dbReference type="InterPro" id="IPR004255">
    <property type="entry name" value="O-acyltransferase_WSD1_N"/>
</dbReference>
<dbReference type="UniPathway" id="UPA00282"/>
<feature type="compositionally biased region" description="Acidic residues" evidence="7">
    <location>
        <begin position="16"/>
        <end position="27"/>
    </location>
</feature>
<evidence type="ECO:0000256" key="4">
    <source>
        <dbReference type="ARBA" id="ARBA00022679"/>
    </source>
</evidence>
<gene>
    <name evidence="9" type="ORF">RCOM_1173910</name>
</gene>
<evidence type="ECO:0000256" key="6">
    <source>
        <dbReference type="ARBA" id="ARBA00048109"/>
    </source>
</evidence>
<reference evidence="10" key="1">
    <citation type="journal article" date="2010" name="Nat. Biotechnol.">
        <title>Draft genome sequence of the oilseed species Ricinus communis.</title>
        <authorList>
            <person name="Chan A.P."/>
            <person name="Crabtree J."/>
            <person name="Zhao Q."/>
            <person name="Lorenzi H."/>
            <person name="Orvis J."/>
            <person name="Puiu D."/>
            <person name="Melake-Berhan A."/>
            <person name="Jones K.M."/>
            <person name="Redman J."/>
            <person name="Chen G."/>
            <person name="Cahoon E.B."/>
            <person name="Gedil M."/>
            <person name="Stanke M."/>
            <person name="Haas B.J."/>
            <person name="Wortman J.R."/>
            <person name="Fraser-Liggett C.M."/>
            <person name="Ravel J."/>
            <person name="Rabinowicz P.D."/>
        </authorList>
    </citation>
    <scope>NUCLEOTIDE SEQUENCE [LARGE SCALE GENOMIC DNA]</scope>
    <source>
        <strain evidence="10">cv. Hale</strain>
    </source>
</reference>
<evidence type="ECO:0000256" key="3">
    <source>
        <dbReference type="ARBA" id="ARBA00013244"/>
    </source>
</evidence>
<evidence type="ECO:0000259" key="8">
    <source>
        <dbReference type="Pfam" id="PF03007"/>
    </source>
</evidence>
<dbReference type="PANTHER" id="PTHR31650">
    <property type="entry name" value="O-ACYLTRANSFERASE (WSD1-LIKE) FAMILY PROTEIN"/>
    <property type="match status" value="1"/>
</dbReference>
<comment type="pathway">
    <text evidence="2">Lipid metabolism.</text>
</comment>
<comment type="catalytic activity">
    <reaction evidence="6">
        <text>an acyl-CoA + a 1,2-diacyl-sn-glycerol = a triacyl-sn-glycerol + CoA</text>
        <dbReference type="Rhea" id="RHEA:10868"/>
        <dbReference type="ChEBI" id="CHEBI:17815"/>
        <dbReference type="ChEBI" id="CHEBI:57287"/>
        <dbReference type="ChEBI" id="CHEBI:58342"/>
        <dbReference type="ChEBI" id="CHEBI:64615"/>
        <dbReference type="EC" id="2.3.1.20"/>
    </reaction>
</comment>
<sequence length="210" mass="23650">MFGYRGRQIGGSAMIETEEEEEEEEVVVSEPASPTGQYLSSSMSSLSIIAVLESEVPVDDYQVMSWLKDGFHIHPRLSSIMVMNNRGEKNWKKVEVKLEDHVEVPIFPTGMSLKSNDDHLDDYLSKVAMEELPKHQPLWEVHIVKYQTSNAAGNVIFKLHHSLGDGFTLMGVLFSCFKELIILQSPCHFLLFNCTLICKAIQTMALAGIF</sequence>
<keyword evidence="10" id="KW-1185">Reference proteome</keyword>
<dbReference type="Pfam" id="PF03007">
    <property type="entry name" value="WS_DGAT_cat"/>
    <property type="match status" value="1"/>
</dbReference>
<organism evidence="9 10">
    <name type="scientific">Ricinus communis</name>
    <name type="common">Castor bean</name>
    <dbReference type="NCBI Taxonomy" id="3988"/>
    <lineage>
        <taxon>Eukaryota</taxon>
        <taxon>Viridiplantae</taxon>
        <taxon>Streptophyta</taxon>
        <taxon>Embryophyta</taxon>
        <taxon>Tracheophyta</taxon>
        <taxon>Spermatophyta</taxon>
        <taxon>Magnoliopsida</taxon>
        <taxon>eudicotyledons</taxon>
        <taxon>Gunneridae</taxon>
        <taxon>Pentapetalae</taxon>
        <taxon>rosids</taxon>
        <taxon>fabids</taxon>
        <taxon>Malpighiales</taxon>
        <taxon>Euphorbiaceae</taxon>
        <taxon>Acalyphoideae</taxon>
        <taxon>Acalypheae</taxon>
        <taxon>Ricinus</taxon>
    </lineage>
</organism>
<dbReference type="eggNOG" id="ENOG502QSH5">
    <property type="taxonomic scope" value="Eukaryota"/>
</dbReference>
<dbReference type="EC" id="2.3.1.20" evidence="3"/>
<dbReference type="EMBL" id="EQ973822">
    <property type="protein sequence ID" value="EEF44414.1"/>
    <property type="molecule type" value="Genomic_DNA"/>
</dbReference>
<comment type="pathway">
    <text evidence="1">Glycerolipid metabolism; triacylglycerol biosynthesis.</text>
</comment>
<dbReference type="InterPro" id="IPR045034">
    <property type="entry name" value="O-acyltransferase_WSD1-like"/>
</dbReference>
<keyword evidence="4" id="KW-0808">Transferase</keyword>
<evidence type="ECO:0000256" key="7">
    <source>
        <dbReference type="SAM" id="MobiDB-lite"/>
    </source>
</evidence>
<evidence type="ECO:0000313" key="10">
    <source>
        <dbReference type="Proteomes" id="UP000008311"/>
    </source>
</evidence>
<feature type="domain" description="O-acyltransferase WSD1-like N-terminal" evidence="8">
    <location>
        <begin position="90"/>
        <end position="171"/>
    </location>
</feature>
<evidence type="ECO:0000256" key="2">
    <source>
        <dbReference type="ARBA" id="ARBA00005189"/>
    </source>
</evidence>
<keyword evidence="5" id="KW-0012">Acyltransferase</keyword>
<dbReference type="AlphaFoldDB" id="B9RVX7"/>
<proteinExistence type="predicted"/>
<dbReference type="STRING" id="3988.B9RVX7"/>
<evidence type="ECO:0000313" key="9">
    <source>
        <dbReference type="EMBL" id="EEF44414.1"/>
    </source>
</evidence>